<keyword evidence="2" id="KW-0238">DNA-binding</keyword>
<dbReference type="InterPro" id="IPR050707">
    <property type="entry name" value="HTH_MetabolicPath_Reg"/>
</dbReference>
<protein>
    <submittedName>
        <fullName evidence="7">Helix-turn-helix domain-containing protein</fullName>
    </submittedName>
</protein>
<evidence type="ECO:0000313" key="7">
    <source>
        <dbReference type="EMBL" id="NMG17195.1"/>
    </source>
</evidence>
<gene>
    <name evidence="7" type="ORF">GPA24_16970</name>
</gene>
<dbReference type="Gene3D" id="3.30.450.40">
    <property type="match status" value="1"/>
</dbReference>
<evidence type="ECO:0000256" key="2">
    <source>
        <dbReference type="ARBA" id="ARBA00023125"/>
    </source>
</evidence>
<dbReference type="SUPFAM" id="SSF46785">
    <property type="entry name" value="Winged helix' DNA-binding domain"/>
    <property type="match status" value="1"/>
</dbReference>
<dbReference type="Proteomes" id="UP000633943">
    <property type="component" value="Unassembled WGS sequence"/>
</dbReference>
<dbReference type="RefSeq" id="WP_169203735.1">
    <property type="nucleotide sequence ID" value="NZ_CP059467.1"/>
</dbReference>
<organism evidence="7 8">
    <name type="scientific">Aromatoleum bremense</name>
    <dbReference type="NCBI Taxonomy" id="76115"/>
    <lineage>
        <taxon>Bacteria</taxon>
        <taxon>Pseudomonadati</taxon>
        <taxon>Pseudomonadota</taxon>
        <taxon>Betaproteobacteria</taxon>
        <taxon>Rhodocyclales</taxon>
        <taxon>Rhodocyclaceae</taxon>
        <taxon>Aromatoleum</taxon>
    </lineage>
</organism>
<dbReference type="InterPro" id="IPR005471">
    <property type="entry name" value="Tscrpt_reg_IclR_N"/>
</dbReference>
<dbReference type="InterPro" id="IPR036388">
    <property type="entry name" value="WH-like_DNA-bd_sf"/>
</dbReference>
<reference evidence="7 8" key="1">
    <citation type="submission" date="2019-12" db="EMBL/GenBank/DDBJ databases">
        <title>Comparative genomics gives insights into the taxonomy of the Azoarcus-Aromatoleum group and reveals separate origins of nif in the plant-associated Azoarcus and non-plant-associated Aromatoleum sub-groups.</title>
        <authorList>
            <person name="Lafos M."/>
            <person name="Maluk M."/>
            <person name="Batista M."/>
            <person name="Junghare M."/>
            <person name="Carmona M."/>
            <person name="Faoro H."/>
            <person name="Cruz L.M."/>
            <person name="Battistoni F."/>
            <person name="De Souza E."/>
            <person name="Pedrosa F."/>
            <person name="Chen W.-M."/>
            <person name="Poole P.S."/>
            <person name="Dixon R.A."/>
            <person name="James E.K."/>
        </authorList>
    </citation>
    <scope>NUCLEOTIDE SEQUENCE [LARGE SCALE GENOMIC DNA]</scope>
    <source>
        <strain evidence="7 8">PbN1</strain>
    </source>
</reference>
<comment type="caution">
    <text evidence="7">The sequence shown here is derived from an EMBL/GenBank/DDBJ whole genome shotgun (WGS) entry which is preliminary data.</text>
</comment>
<dbReference type="InterPro" id="IPR014757">
    <property type="entry name" value="Tscrpt_reg_IclR_C"/>
</dbReference>
<dbReference type="Pfam" id="PF09339">
    <property type="entry name" value="HTH_IclR"/>
    <property type="match status" value="1"/>
</dbReference>
<dbReference type="Gene3D" id="1.10.10.10">
    <property type="entry name" value="Winged helix-like DNA-binding domain superfamily/Winged helix DNA-binding domain"/>
    <property type="match status" value="1"/>
</dbReference>
<evidence type="ECO:0000256" key="4">
    <source>
        <dbReference type="SAM" id="MobiDB-lite"/>
    </source>
</evidence>
<dbReference type="PANTHER" id="PTHR30136">
    <property type="entry name" value="HELIX-TURN-HELIX TRANSCRIPTIONAL REGULATOR, ICLR FAMILY"/>
    <property type="match status" value="1"/>
</dbReference>
<dbReference type="SMART" id="SM00346">
    <property type="entry name" value="HTH_ICLR"/>
    <property type="match status" value="1"/>
</dbReference>
<keyword evidence="1" id="KW-0805">Transcription regulation</keyword>
<sequence length="265" mass="28530">MDERKQESAEPGEDADDRQQGGIQVIARTSRIMRALSAHPHGVSLAGIAAEVGLPRSTVQRIVTALVAENLAEPAGAAGGFRLGPALGQLIYQTEADIVPVARPHLERLSQALQETVCLSRINGRQTQLLEVFVGEQVLRIVPQVGLTAPLHLTADGKALLARMTPDEVKTWLGEDLPPRTDRSKGLATLLAELEEIRCSGFAYDDEEHTEGVSAVSASIGTYRGAYAITIIAPTVRLRSKVDSFREALTKTRTALERLLGTAQI</sequence>
<dbReference type="InterPro" id="IPR036390">
    <property type="entry name" value="WH_DNA-bd_sf"/>
</dbReference>
<dbReference type="EMBL" id="WTVP01000064">
    <property type="protein sequence ID" value="NMG17195.1"/>
    <property type="molecule type" value="Genomic_DNA"/>
</dbReference>
<dbReference type="Pfam" id="PF01614">
    <property type="entry name" value="IclR_C"/>
    <property type="match status" value="1"/>
</dbReference>
<evidence type="ECO:0000259" key="5">
    <source>
        <dbReference type="PROSITE" id="PS51077"/>
    </source>
</evidence>
<feature type="domain" description="IclR-ED" evidence="6">
    <location>
        <begin position="79"/>
        <end position="262"/>
    </location>
</feature>
<evidence type="ECO:0000313" key="8">
    <source>
        <dbReference type="Proteomes" id="UP000633943"/>
    </source>
</evidence>
<dbReference type="PANTHER" id="PTHR30136:SF35">
    <property type="entry name" value="HTH-TYPE TRANSCRIPTIONAL REGULATOR RV1719"/>
    <property type="match status" value="1"/>
</dbReference>
<name>A0ABX1P0E1_9RHOO</name>
<dbReference type="SUPFAM" id="SSF55781">
    <property type="entry name" value="GAF domain-like"/>
    <property type="match status" value="1"/>
</dbReference>
<dbReference type="PROSITE" id="PS51078">
    <property type="entry name" value="ICLR_ED"/>
    <property type="match status" value="1"/>
</dbReference>
<feature type="region of interest" description="Disordered" evidence="4">
    <location>
        <begin position="1"/>
        <end position="21"/>
    </location>
</feature>
<dbReference type="PROSITE" id="PS51077">
    <property type="entry name" value="HTH_ICLR"/>
    <property type="match status" value="1"/>
</dbReference>
<feature type="domain" description="HTH iclR-type" evidence="5">
    <location>
        <begin position="23"/>
        <end position="85"/>
    </location>
</feature>
<evidence type="ECO:0000256" key="1">
    <source>
        <dbReference type="ARBA" id="ARBA00023015"/>
    </source>
</evidence>
<evidence type="ECO:0000256" key="3">
    <source>
        <dbReference type="ARBA" id="ARBA00023163"/>
    </source>
</evidence>
<dbReference type="InterPro" id="IPR029016">
    <property type="entry name" value="GAF-like_dom_sf"/>
</dbReference>
<evidence type="ECO:0000259" key="6">
    <source>
        <dbReference type="PROSITE" id="PS51078"/>
    </source>
</evidence>
<keyword evidence="3" id="KW-0804">Transcription</keyword>
<keyword evidence="8" id="KW-1185">Reference proteome</keyword>
<proteinExistence type="predicted"/>
<accession>A0ABX1P0E1</accession>